<feature type="transmembrane region" description="Helical" evidence="6">
    <location>
        <begin position="253"/>
        <end position="278"/>
    </location>
</feature>
<dbReference type="InterPro" id="IPR016024">
    <property type="entry name" value="ARM-type_fold"/>
</dbReference>
<dbReference type="Proteomes" id="UP000585474">
    <property type="component" value="Unassembled WGS sequence"/>
</dbReference>
<dbReference type="SUPFAM" id="SSF48371">
    <property type="entry name" value="ARM repeat"/>
    <property type="match status" value="1"/>
</dbReference>
<name>A0A7J0DUH1_9ERIC</name>
<comment type="subcellular location">
    <subcellularLocation>
        <location evidence="1">Membrane</location>
        <topology evidence="1">Multi-pass membrane protein</topology>
    </subcellularLocation>
</comment>
<dbReference type="Pfam" id="PF08568">
    <property type="entry name" value="Kinetochor_Ybp2"/>
    <property type="match status" value="1"/>
</dbReference>
<feature type="compositionally biased region" description="Low complexity" evidence="5">
    <location>
        <begin position="936"/>
        <end position="957"/>
    </location>
</feature>
<feature type="transmembrane region" description="Helical" evidence="6">
    <location>
        <begin position="173"/>
        <end position="193"/>
    </location>
</feature>
<evidence type="ECO:0000256" key="6">
    <source>
        <dbReference type="SAM" id="Phobius"/>
    </source>
</evidence>
<dbReference type="InterPro" id="IPR019516">
    <property type="entry name" value="Glomulin/ALF4"/>
</dbReference>
<gene>
    <name evidence="7" type="ORF">Acr_00g0080830</name>
</gene>
<dbReference type="InterPro" id="IPR013877">
    <property type="entry name" value="YAP-bd/ALF4/Glomulin"/>
</dbReference>
<feature type="transmembrane region" description="Helical" evidence="6">
    <location>
        <begin position="144"/>
        <end position="161"/>
    </location>
</feature>
<keyword evidence="8" id="KW-1185">Reference proteome</keyword>
<evidence type="ECO:0000256" key="4">
    <source>
        <dbReference type="ARBA" id="ARBA00023136"/>
    </source>
</evidence>
<reference evidence="8" key="1">
    <citation type="submission" date="2019-07" db="EMBL/GenBank/DDBJ databases">
        <title>De Novo Assembly of kiwifruit Actinidia rufa.</title>
        <authorList>
            <person name="Sugita-Konishi S."/>
            <person name="Sato K."/>
            <person name="Mori E."/>
            <person name="Abe Y."/>
            <person name="Kisaki G."/>
            <person name="Hamano K."/>
            <person name="Suezawa K."/>
            <person name="Otani M."/>
            <person name="Fukuda T."/>
            <person name="Manabe T."/>
            <person name="Gomi K."/>
            <person name="Tabuchi M."/>
            <person name="Akimitsu K."/>
            <person name="Kataoka I."/>
        </authorList>
    </citation>
    <scope>NUCLEOTIDE SEQUENCE [LARGE SCALE GENOMIC DNA]</scope>
    <source>
        <strain evidence="8">cv. Fuchu</strain>
    </source>
</reference>
<dbReference type="AlphaFoldDB" id="A0A7J0DUH1"/>
<comment type="caution">
    <text evidence="7">The sequence shown here is derived from an EMBL/GenBank/DDBJ whole genome shotgun (WGS) entry which is preliminary data.</text>
</comment>
<dbReference type="PANTHER" id="PTHR15430:SF1">
    <property type="entry name" value="GLOMULIN"/>
    <property type="match status" value="1"/>
</dbReference>
<evidence type="ECO:0000256" key="1">
    <source>
        <dbReference type="ARBA" id="ARBA00004141"/>
    </source>
</evidence>
<evidence type="ECO:0000313" key="7">
    <source>
        <dbReference type="EMBL" id="GFS42605.1"/>
    </source>
</evidence>
<feature type="region of interest" description="Disordered" evidence="5">
    <location>
        <begin position="891"/>
        <end position="957"/>
    </location>
</feature>
<feature type="transmembrane region" description="Helical" evidence="6">
    <location>
        <begin position="72"/>
        <end position="92"/>
    </location>
</feature>
<accession>A0A7J0DUH1</accession>
<dbReference type="PANTHER" id="PTHR15430">
    <property type="entry name" value="GLOMULIN"/>
    <property type="match status" value="1"/>
</dbReference>
<keyword evidence="4 6" id="KW-0472">Membrane</keyword>
<sequence>MGRPIPARARWAARLNRAMTTSVRCAVRRRRGVVGFSVQRQTVAWVGSGFRVRVRVRVRKRKRKRKRRVEDGGNLGILEALVPSVLMNIYVVGLNQLFDVDIDKVNKPDLPLASGEFSMEFGMAIVSTFLLMSFTMGIMFQSPALFSALLVSFVLGSAYSVELPLLRWKRNAFLAATCIMIVRAVVVQLAFFVHIQKYVLGRPVMFTRSMVFAIAFMCFFSTIIALFKDIPDVDGDRDYGIQSFSVSLGQGKVFWLCISMLLIAYGGAMVIGASSAFLTSKLVTSVESGNFSQSDSSISELVDFLNSVDESLEMEAFQVLTEIYRYITSPSLDQTVMDALSFELPKAVARFACVSRRCSEIAGSVIYRFIESCSPRDMLSVLCEGTSHTLELMIFDVCLGIGLPPTIFLVGTYPVQYAFYLRIKHLFLGTQQFRKWKPLLRGFTFINQFFMDIYLLFDQALDSPSRTPGYFAPLLSGLTKVFVSIQRRQFEQVKEAVPVIINVLKATSSEADERDADYEDLLNISIDIAVSIQAVCVKLEGKLNDKLHALLALYVLQVMVDTRCCTEKMEIVTWVVFLMSSMEHVLQEHFSVFDIVIWGYISNEVAQAAEEDLVAVKAELSSNQTKRWQALGMLGNILSCINLPWELKKQAINFLLSIFDGNVSHEYDNEHVECLSYMPSLFATLQAVQMVIIYAPDAVIRKNAFCAFRKVLADMPTPIRFDIIMALIKNTDSSSMVAILIDCVREEMRMENFQRISIANQVIQAQSHASSQSTAFWNAGALELVELVVRPPMGGPPSLPEYEPNRSPLSPKTYNLSSIDIIRCHPPFARAPIAPIALRKTRFDLIESRFGRIELFESRVLYKSCQNRLVIAPPCSARRDESESSKTVPINLRTRPHAPPNCWRVRSTRTHAPTRRGAEDDAWTQSPLPRAHAVDTSSDVATSAHVSTATSALPRQH</sequence>
<dbReference type="GO" id="GO:0016765">
    <property type="term" value="F:transferase activity, transferring alkyl or aryl (other than methyl) groups"/>
    <property type="evidence" value="ECO:0007669"/>
    <property type="project" value="InterPro"/>
</dbReference>
<organism evidence="7 8">
    <name type="scientific">Actinidia rufa</name>
    <dbReference type="NCBI Taxonomy" id="165716"/>
    <lineage>
        <taxon>Eukaryota</taxon>
        <taxon>Viridiplantae</taxon>
        <taxon>Streptophyta</taxon>
        <taxon>Embryophyta</taxon>
        <taxon>Tracheophyta</taxon>
        <taxon>Spermatophyta</taxon>
        <taxon>Magnoliopsida</taxon>
        <taxon>eudicotyledons</taxon>
        <taxon>Gunneridae</taxon>
        <taxon>Pentapetalae</taxon>
        <taxon>asterids</taxon>
        <taxon>Ericales</taxon>
        <taxon>Actinidiaceae</taxon>
        <taxon>Actinidia</taxon>
    </lineage>
</organism>
<keyword evidence="2 6" id="KW-0812">Transmembrane</keyword>
<dbReference type="GO" id="GO:0016020">
    <property type="term" value="C:membrane"/>
    <property type="evidence" value="ECO:0007669"/>
    <property type="project" value="UniProtKB-SubCell"/>
</dbReference>
<protein>
    <submittedName>
        <fullName evidence="7">Uncharacterized protein</fullName>
    </submittedName>
</protein>
<dbReference type="InterPro" id="IPR000537">
    <property type="entry name" value="UbiA_prenyltransferase"/>
</dbReference>
<dbReference type="GO" id="GO:0005737">
    <property type="term" value="C:cytoplasm"/>
    <property type="evidence" value="ECO:0007669"/>
    <property type="project" value="TreeGrafter"/>
</dbReference>
<keyword evidence="3 6" id="KW-1133">Transmembrane helix</keyword>
<dbReference type="Gene3D" id="1.10.357.140">
    <property type="entry name" value="UbiA prenyltransferase"/>
    <property type="match status" value="1"/>
</dbReference>
<evidence type="ECO:0000256" key="3">
    <source>
        <dbReference type="ARBA" id="ARBA00022989"/>
    </source>
</evidence>
<dbReference type="InterPro" id="IPR044878">
    <property type="entry name" value="UbiA_sf"/>
</dbReference>
<dbReference type="GO" id="GO:0055105">
    <property type="term" value="F:ubiquitin-protein transferase inhibitor activity"/>
    <property type="evidence" value="ECO:0007669"/>
    <property type="project" value="TreeGrafter"/>
</dbReference>
<evidence type="ECO:0000256" key="2">
    <source>
        <dbReference type="ARBA" id="ARBA00022692"/>
    </source>
</evidence>
<dbReference type="EMBL" id="BJWL01000401">
    <property type="protein sequence ID" value="GFS42605.1"/>
    <property type="molecule type" value="Genomic_DNA"/>
</dbReference>
<dbReference type="OrthoDB" id="619536at2759"/>
<evidence type="ECO:0000313" key="8">
    <source>
        <dbReference type="Proteomes" id="UP000585474"/>
    </source>
</evidence>
<evidence type="ECO:0000256" key="5">
    <source>
        <dbReference type="SAM" id="MobiDB-lite"/>
    </source>
</evidence>
<feature type="transmembrane region" description="Helical" evidence="6">
    <location>
        <begin position="205"/>
        <end position="227"/>
    </location>
</feature>
<dbReference type="Pfam" id="PF01040">
    <property type="entry name" value="UbiA"/>
    <property type="match status" value="1"/>
</dbReference>
<proteinExistence type="predicted"/>